<keyword evidence="1" id="KW-1133">Transmembrane helix</keyword>
<reference evidence="2 3" key="1">
    <citation type="submission" date="2020-11" db="EMBL/GenBank/DDBJ databases">
        <title>Carbohydrate-dependent, anaerobic sulfur respiration: A novel catabolism in halophilic archaea.</title>
        <authorList>
            <person name="Sorokin D.Y."/>
            <person name="Messina E."/>
            <person name="Smedile F."/>
            <person name="La Cono V."/>
            <person name="Hallsworth J.E."/>
            <person name="Yakimov M.M."/>
        </authorList>
    </citation>
    <scope>NUCLEOTIDE SEQUENCE [LARGE SCALE GENOMIC DNA]</scope>
    <source>
        <strain evidence="2 3">HSR-Est</strain>
    </source>
</reference>
<evidence type="ECO:0000256" key="1">
    <source>
        <dbReference type="SAM" id="Phobius"/>
    </source>
</evidence>
<sequence>MGETAGSSDMGIGLGMLFGALALAGAAVMYLAVDDQVFAATGFAVAVIAGSIAIGALHVYAS</sequence>
<evidence type="ECO:0000313" key="2">
    <source>
        <dbReference type="EMBL" id="QSG15113.1"/>
    </source>
</evidence>
<dbReference type="InterPro" id="IPR055947">
    <property type="entry name" value="DUF7525"/>
</dbReference>
<feature type="transmembrane region" description="Helical" evidence="1">
    <location>
        <begin position="38"/>
        <end position="61"/>
    </location>
</feature>
<dbReference type="Pfam" id="PF24369">
    <property type="entry name" value="DUF7525"/>
    <property type="match status" value="1"/>
</dbReference>
<evidence type="ECO:0000313" key="3">
    <source>
        <dbReference type="Proteomes" id="UP000663292"/>
    </source>
</evidence>
<organism evidence="2 3">
    <name type="scientific">Halapricum desulfuricans</name>
    <dbReference type="NCBI Taxonomy" id="2841257"/>
    <lineage>
        <taxon>Archaea</taxon>
        <taxon>Methanobacteriati</taxon>
        <taxon>Methanobacteriota</taxon>
        <taxon>Stenosarchaea group</taxon>
        <taxon>Halobacteria</taxon>
        <taxon>Halobacteriales</taxon>
        <taxon>Haloarculaceae</taxon>
        <taxon>Halapricum</taxon>
    </lineage>
</organism>
<gene>
    <name evidence="2" type="ORF">HSEST_1584</name>
</gene>
<proteinExistence type="predicted"/>
<keyword evidence="1" id="KW-0812">Transmembrane</keyword>
<dbReference type="RefSeq" id="WP_229120372.1">
    <property type="nucleotide sequence ID" value="NZ_CP064791.1"/>
</dbReference>
<keyword evidence="1" id="KW-0472">Membrane</keyword>
<accession>A0A897NWI8</accession>
<dbReference type="Proteomes" id="UP000663292">
    <property type="component" value="Chromosome"/>
</dbReference>
<dbReference type="GeneID" id="68858219"/>
<name>A0A897NWI8_9EURY</name>
<feature type="transmembrane region" description="Helical" evidence="1">
    <location>
        <begin position="12"/>
        <end position="32"/>
    </location>
</feature>
<protein>
    <submittedName>
        <fullName evidence="2">Putative membrane protein</fullName>
    </submittedName>
</protein>
<keyword evidence="3" id="KW-1185">Reference proteome</keyword>
<dbReference type="AlphaFoldDB" id="A0A897NWI8"/>
<dbReference type="EMBL" id="CP064791">
    <property type="protein sequence ID" value="QSG15113.1"/>
    <property type="molecule type" value="Genomic_DNA"/>
</dbReference>